<organism evidence="2 3">
    <name type="scientific">Carnegiea gigantea</name>
    <dbReference type="NCBI Taxonomy" id="171969"/>
    <lineage>
        <taxon>Eukaryota</taxon>
        <taxon>Viridiplantae</taxon>
        <taxon>Streptophyta</taxon>
        <taxon>Embryophyta</taxon>
        <taxon>Tracheophyta</taxon>
        <taxon>Spermatophyta</taxon>
        <taxon>Magnoliopsida</taxon>
        <taxon>eudicotyledons</taxon>
        <taxon>Gunneridae</taxon>
        <taxon>Pentapetalae</taxon>
        <taxon>Caryophyllales</taxon>
        <taxon>Cactineae</taxon>
        <taxon>Cactaceae</taxon>
        <taxon>Cactoideae</taxon>
        <taxon>Echinocereeae</taxon>
        <taxon>Carnegiea</taxon>
    </lineage>
</organism>
<keyword evidence="3" id="KW-1185">Reference proteome</keyword>
<feature type="coiled-coil region" evidence="1">
    <location>
        <begin position="286"/>
        <end position="334"/>
    </location>
</feature>
<protein>
    <submittedName>
        <fullName evidence="2">Uncharacterized protein</fullName>
    </submittedName>
</protein>
<dbReference type="OrthoDB" id="1750307at2759"/>
<dbReference type="AlphaFoldDB" id="A0A9Q1JGC5"/>
<comment type="caution">
    <text evidence="2">The sequence shown here is derived from an EMBL/GenBank/DDBJ whole genome shotgun (WGS) entry which is preliminary data.</text>
</comment>
<evidence type="ECO:0000313" key="2">
    <source>
        <dbReference type="EMBL" id="KAJ8423647.1"/>
    </source>
</evidence>
<evidence type="ECO:0000256" key="1">
    <source>
        <dbReference type="SAM" id="Coils"/>
    </source>
</evidence>
<gene>
    <name evidence="2" type="ORF">Cgig2_010634</name>
</gene>
<reference evidence="2" key="1">
    <citation type="submission" date="2022-04" db="EMBL/GenBank/DDBJ databases">
        <title>Carnegiea gigantea Genome sequencing and assembly v2.</title>
        <authorList>
            <person name="Copetti D."/>
            <person name="Sanderson M.J."/>
            <person name="Burquez A."/>
            <person name="Wojciechowski M.F."/>
        </authorList>
    </citation>
    <scope>NUCLEOTIDE SEQUENCE</scope>
    <source>
        <strain evidence="2">SGP5-SGP5p</strain>
        <tissue evidence="2">Aerial part</tissue>
    </source>
</reference>
<sequence length="394" mass="44518">MPFSGEEVHSCFQEWWFKVFLTSSGNSKRKRYSSSDQTIQRDEVLSSLKPKVNIVRSQKPLRPPTNIAGVRAAISVTPISIIPIQSLIVPAKDLDEVRLTLEPSPVTACRRKLKSIVVCTPDEQGMSNVQGSKLNYRKTIFPPPNGAENIMDIFDCDLSPTECMGENGDMNFKEKMAHVFVPPGISIFNIDAIIREVNKSGAQMIGQVILDKVFLTPFKSLHCLKGKFDSLYDFFNGREGDATPLKNKAERLIHQARNLKDLQVIYSYQITTEVRGSRRIEVDGKLNKASHQLDTENTRYNALKAKLGQVEFRREELLKELQSLDDQKKDLSCQVVASEDLLQEVEWAVIDLKGQIDTLNAIEVIDPTSKASLEKIKTNIKESFEDLNTFQWTP</sequence>
<dbReference type="Proteomes" id="UP001153076">
    <property type="component" value="Unassembled WGS sequence"/>
</dbReference>
<proteinExistence type="predicted"/>
<evidence type="ECO:0000313" key="3">
    <source>
        <dbReference type="Proteomes" id="UP001153076"/>
    </source>
</evidence>
<keyword evidence="1" id="KW-0175">Coiled coil</keyword>
<accession>A0A9Q1JGC5</accession>
<name>A0A9Q1JGC5_9CARY</name>
<dbReference type="EMBL" id="JAKOGI010001910">
    <property type="protein sequence ID" value="KAJ8423647.1"/>
    <property type="molecule type" value="Genomic_DNA"/>
</dbReference>